<keyword evidence="5" id="KW-1185">Reference proteome</keyword>
<evidence type="ECO:0000313" key="5">
    <source>
        <dbReference type="Proteomes" id="UP000199662"/>
    </source>
</evidence>
<sequence length="195" mass="22783">MGDFSGILTKEQILVTTEEALRRFGVAKTSVIDVARILNVSHGTIYRHFKSKNELLEGVTEKWLDEKIIKPLTAVCKDTSMEGPQHLQTYLRTLIELKHHYAREDEEMFKMYAKVTDEAADLIYKHVNHITDQMGEIITRSRIKSEEPSRLARTIFYATIRFHHPAHAYEWKSPTIYKEFLDVWTLLEKGFISEK</sequence>
<dbReference type="SUPFAM" id="SSF46689">
    <property type="entry name" value="Homeodomain-like"/>
    <property type="match status" value="1"/>
</dbReference>
<evidence type="ECO:0000256" key="2">
    <source>
        <dbReference type="PROSITE-ProRule" id="PRU00335"/>
    </source>
</evidence>
<proteinExistence type="predicted"/>
<evidence type="ECO:0000259" key="3">
    <source>
        <dbReference type="PROSITE" id="PS50977"/>
    </source>
</evidence>
<dbReference type="InterPro" id="IPR023772">
    <property type="entry name" value="DNA-bd_HTH_TetR-type_CS"/>
</dbReference>
<protein>
    <submittedName>
        <fullName evidence="4">Transcriptional regulator, TetR family</fullName>
    </submittedName>
</protein>
<gene>
    <name evidence="4" type="ORF">SAMN05660742_102141</name>
</gene>
<dbReference type="AlphaFoldDB" id="A0A1H6VAK6"/>
<dbReference type="PROSITE" id="PS50977">
    <property type="entry name" value="HTH_TETR_2"/>
    <property type="match status" value="1"/>
</dbReference>
<dbReference type="GO" id="GO:0003677">
    <property type="term" value="F:DNA binding"/>
    <property type="evidence" value="ECO:0007669"/>
    <property type="project" value="UniProtKB-UniRule"/>
</dbReference>
<dbReference type="Pfam" id="PF00440">
    <property type="entry name" value="TetR_N"/>
    <property type="match status" value="1"/>
</dbReference>
<evidence type="ECO:0000256" key="1">
    <source>
        <dbReference type="ARBA" id="ARBA00023125"/>
    </source>
</evidence>
<dbReference type="EMBL" id="FNZK01000002">
    <property type="protein sequence ID" value="SEI97680.1"/>
    <property type="molecule type" value="Genomic_DNA"/>
</dbReference>
<dbReference type="PANTHER" id="PTHR43479">
    <property type="entry name" value="ACREF/ENVCD OPERON REPRESSOR-RELATED"/>
    <property type="match status" value="1"/>
</dbReference>
<keyword evidence="1 2" id="KW-0238">DNA-binding</keyword>
<name>A0A1H6VAK6_9FIRM</name>
<dbReference type="Pfam" id="PF17935">
    <property type="entry name" value="TetR_C_27"/>
    <property type="match status" value="1"/>
</dbReference>
<evidence type="ECO:0000313" key="4">
    <source>
        <dbReference type="EMBL" id="SEI97680.1"/>
    </source>
</evidence>
<dbReference type="InterPro" id="IPR009057">
    <property type="entry name" value="Homeodomain-like_sf"/>
</dbReference>
<dbReference type="STRING" id="84035.SAMN05660742_102141"/>
<dbReference type="RefSeq" id="WP_091828916.1">
    <property type="nucleotide sequence ID" value="NZ_FNZK01000002.1"/>
</dbReference>
<dbReference type="Proteomes" id="UP000199662">
    <property type="component" value="Unassembled WGS sequence"/>
</dbReference>
<dbReference type="InterPro" id="IPR050624">
    <property type="entry name" value="HTH-type_Tx_Regulator"/>
</dbReference>
<dbReference type="InterPro" id="IPR001647">
    <property type="entry name" value="HTH_TetR"/>
</dbReference>
<feature type="DNA-binding region" description="H-T-H motif" evidence="2">
    <location>
        <begin position="30"/>
        <end position="49"/>
    </location>
</feature>
<reference evidence="5" key="1">
    <citation type="submission" date="2016-10" db="EMBL/GenBank/DDBJ databases">
        <authorList>
            <person name="Varghese N."/>
            <person name="Submissions S."/>
        </authorList>
    </citation>
    <scope>NUCLEOTIDE SEQUENCE [LARGE SCALE GENOMIC DNA]</scope>
    <source>
        <strain evidence="5">DSM 2179</strain>
    </source>
</reference>
<dbReference type="PROSITE" id="PS01081">
    <property type="entry name" value="HTH_TETR_1"/>
    <property type="match status" value="1"/>
</dbReference>
<accession>A0A1H6VAK6</accession>
<dbReference type="PANTHER" id="PTHR43479:SF11">
    <property type="entry name" value="ACREF_ENVCD OPERON REPRESSOR-RELATED"/>
    <property type="match status" value="1"/>
</dbReference>
<dbReference type="Gene3D" id="1.10.357.10">
    <property type="entry name" value="Tetracycline Repressor, domain 2"/>
    <property type="match status" value="1"/>
</dbReference>
<feature type="domain" description="HTH tetR-type" evidence="3">
    <location>
        <begin position="7"/>
        <end position="67"/>
    </location>
</feature>
<dbReference type="InterPro" id="IPR041478">
    <property type="entry name" value="TetR_C_27"/>
</dbReference>
<organism evidence="4 5">
    <name type="scientific">Propionispira arboris</name>
    <dbReference type="NCBI Taxonomy" id="84035"/>
    <lineage>
        <taxon>Bacteria</taxon>
        <taxon>Bacillati</taxon>
        <taxon>Bacillota</taxon>
        <taxon>Negativicutes</taxon>
        <taxon>Selenomonadales</taxon>
        <taxon>Selenomonadaceae</taxon>
        <taxon>Propionispira</taxon>
    </lineage>
</organism>